<dbReference type="GO" id="GO:0008270">
    <property type="term" value="F:zinc ion binding"/>
    <property type="evidence" value="ECO:0007669"/>
    <property type="project" value="UniProtKB-KW"/>
</dbReference>
<feature type="domain" description="CCHC-type" evidence="3">
    <location>
        <begin position="77"/>
        <end position="92"/>
    </location>
</feature>
<evidence type="ECO:0000256" key="1">
    <source>
        <dbReference type="PROSITE-ProRule" id="PRU00047"/>
    </source>
</evidence>
<dbReference type="EMBL" id="BGPR01022391">
    <property type="protein sequence ID" value="GBN88644.1"/>
    <property type="molecule type" value="Genomic_DNA"/>
</dbReference>
<dbReference type="AlphaFoldDB" id="A0A4Y2SK68"/>
<reference evidence="4 5" key="1">
    <citation type="journal article" date="2019" name="Sci. Rep.">
        <title>Orb-weaving spider Araneus ventricosus genome elucidates the spidroin gene catalogue.</title>
        <authorList>
            <person name="Kono N."/>
            <person name="Nakamura H."/>
            <person name="Ohtoshi R."/>
            <person name="Moran D.A.P."/>
            <person name="Shinohara A."/>
            <person name="Yoshida Y."/>
            <person name="Fujiwara M."/>
            <person name="Mori M."/>
            <person name="Tomita M."/>
            <person name="Arakawa K."/>
        </authorList>
    </citation>
    <scope>NUCLEOTIDE SEQUENCE [LARGE SCALE GENOMIC DNA]</scope>
</reference>
<feature type="compositionally biased region" description="Basic and acidic residues" evidence="2">
    <location>
        <begin position="35"/>
        <end position="60"/>
    </location>
</feature>
<dbReference type="InterPro" id="IPR001878">
    <property type="entry name" value="Znf_CCHC"/>
</dbReference>
<evidence type="ECO:0000313" key="5">
    <source>
        <dbReference type="Proteomes" id="UP000499080"/>
    </source>
</evidence>
<evidence type="ECO:0000313" key="4">
    <source>
        <dbReference type="EMBL" id="GBN88644.1"/>
    </source>
</evidence>
<dbReference type="InterPro" id="IPR036875">
    <property type="entry name" value="Znf_CCHC_sf"/>
</dbReference>
<dbReference type="GO" id="GO:0003676">
    <property type="term" value="F:nucleic acid binding"/>
    <property type="evidence" value="ECO:0007669"/>
    <property type="project" value="InterPro"/>
</dbReference>
<comment type="caution">
    <text evidence="4">The sequence shown here is derived from an EMBL/GenBank/DDBJ whole genome shotgun (WGS) entry which is preliminary data.</text>
</comment>
<sequence length="179" mass="20002">MLEAIVVWRQEKEELEKKERDSVKGNKNAGTLPGVDKKRASGHFEKKATPFHKANTEFKRPVSPRNRKQEHPERRHCFECGSTEHLRAQCPKITQKKNSARVNHMAGYMVEATNPAEGTPEVREGFVKSLPNPGSILTSRLKASEKETMQTSPLQKIPVKVGTKTFEGILGTGAEITEA</sequence>
<keyword evidence="1" id="KW-0862">Zinc</keyword>
<gene>
    <name evidence="4" type="ORF">AVEN_93355_1</name>
</gene>
<name>A0A4Y2SK68_ARAVE</name>
<feature type="compositionally biased region" description="Basic and acidic residues" evidence="2">
    <location>
        <begin position="11"/>
        <end position="24"/>
    </location>
</feature>
<accession>A0A4Y2SK68</accession>
<keyword evidence="5" id="KW-1185">Reference proteome</keyword>
<keyword evidence="1" id="KW-0863">Zinc-finger</keyword>
<dbReference type="SUPFAM" id="SSF57756">
    <property type="entry name" value="Retrovirus zinc finger-like domains"/>
    <property type="match status" value="1"/>
</dbReference>
<evidence type="ECO:0000259" key="3">
    <source>
        <dbReference type="PROSITE" id="PS50158"/>
    </source>
</evidence>
<feature type="region of interest" description="Disordered" evidence="2">
    <location>
        <begin position="11"/>
        <end position="74"/>
    </location>
</feature>
<dbReference type="Proteomes" id="UP000499080">
    <property type="component" value="Unassembled WGS sequence"/>
</dbReference>
<protein>
    <recommendedName>
        <fullName evidence="3">CCHC-type domain-containing protein</fullName>
    </recommendedName>
</protein>
<organism evidence="4 5">
    <name type="scientific">Araneus ventricosus</name>
    <name type="common">Orbweaver spider</name>
    <name type="synonym">Epeira ventricosa</name>
    <dbReference type="NCBI Taxonomy" id="182803"/>
    <lineage>
        <taxon>Eukaryota</taxon>
        <taxon>Metazoa</taxon>
        <taxon>Ecdysozoa</taxon>
        <taxon>Arthropoda</taxon>
        <taxon>Chelicerata</taxon>
        <taxon>Arachnida</taxon>
        <taxon>Araneae</taxon>
        <taxon>Araneomorphae</taxon>
        <taxon>Entelegynae</taxon>
        <taxon>Araneoidea</taxon>
        <taxon>Araneidae</taxon>
        <taxon>Araneus</taxon>
    </lineage>
</organism>
<evidence type="ECO:0000256" key="2">
    <source>
        <dbReference type="SAM" id="MobiDB-lite"/>
    </source>
</evidence>
<dbReference type="PROSITE" id="PS50158">
    <property type="entry name" value="ZF_CCHC"/>
    <property type="match status" value="1"/>
</dbReference>
<keyword evidence="1" id="KW-0479">Metal-binding</keyword>
<proteinExistence type="predicted"/>